<accession>A0A6H5IJK4</accession>
<dbReference type="Pfam" id="PF07727">
    <property type="entry name" value="RVT_2"/>
    <property type="match status" value="1"/>
</dbReference>
<sequence length="826" mass="94937">MDPNFVYKAKVPELKINDIEVHANLAKTNKDPASCKEAIQSEDRDKWTAAIEEELKSMKDNNVWTVIDKPDKNLNGQKLNLIDSKWVFKKKIDENGKEKFKARLVIRGFKDKNSYELKETYAPVSRLSTIRTALAVINKLDLDAVQLDVKTAFLNGNLADEIYMEIPDGLEVSKENNRVKVYKLQRTIYGLKASPKIWNQRFTIEAKKLGLEKDLHEACLFTWRKEGKVALLVLYVDDIILASNCKSRLNEIKDTLCNAFEMKNLGEPSKYLGMEITRNRAEGVMKLTQVEYTNKVLERFRMDESKPQNTPMVTRQVKSREIKAKTMSNEVNEFEYIQLNREKLPFREAIGSLMYLATVTRPDIAYAVNYRSWKQVSLSENDWKDVKRIFRYLQGTKDVGLIFYGRGDSLTSRTDSSFRDHIDSTSTSGYVIKLFDDPVAWRSHKQNLVTLSTCQAEYLAMSETTQELISLDKSTRDMIGRTTLPAKIRCDNRSAIDCTQMDGCHKLKNFDDPLEHIIECLREREKSGVSFRFLENEYFLEFLNKFRPTFKPPKRAELSGSLLEKIYEDVERNVKAKIEAATTLTMQCDSYTNINNEAILIFVVNTPEPVFYKSGETKSEFQTREHLGAVHKLQKHYEHDISIWMRCSRTQPFLPRHFRGGGRGSRGSQHNVRGGPQGGYGGQQGSYGGFQTGYGGQQDDRGNDQRGAQESHHRAYYDSQGSYSSSRNTNQSSFNRHAGFQSGYPENRNQRSNHRNFNDHQGIYQNNQSSQGDHQNYHGHQGNYQSQNNLGNRHSNYGQRGSGRVQGGWNNPRANDQGYQQGNRKY</sequence>
<feature type="compositionally biased region" description="Polar residues" evidence="1">
    <location>
        <begin position="808"/>
        <end position="826"/>
    </location>
</feature>
<gene>
    <name evidence="3" type="ORF">TBRA_LOCUS8760</name>
</gene>
<keyword evidence="4" id="KW-1185">Reference proteome</keyword>
<feature type="domain" description="Reverse transcriptase Ty1/copia-type" evidence="2">
    <location>
        <begin position="61"/>
        <end position="313"/>
    </location>
</feature>
<dbReference type="AlphaFoldDB" id="A0A6H5IJK4"/>
<dbReference type="GO" id="GO:0071897">
    <property type="term" value="P:DNA biosynthetic process"/>
    <property type="evidence" value="ECO:0007669"/>
    <property type="project" value="UniProtKB-ARBA"/>
</dbReference>
<feature type="compositionally biased region" description="Gly residues" evidence="1">
    <location>
        <begin position="675"/>
        <end position="696"/>
    </location>
</feature>
<organism evidence="3 4">
    <name type="scientific">Trichogramma brassicae</name>
    <dbReference type="NCBI Taxonomy" id="86971"/>
    <lineage>
        <taxon>Eukaryota</taxon>
        <taxon>Metazoa</taxon>
        <taxon>Ecdysozoa</taxon>
        <taxon>Arthropoda</taxon>
        <taxon>Hexapoda</taxon>
        <taxon>Insecta</taxon>
        <taxon>Pterygota</taxon>
        <taxon>Neoptera</taxon>
        <taxon>Endopterygota</taxon>
        <taxon>Hymenoptera</taxon>
        <taxon>Apocrita</taxon>
        <taxon>Proctotrupomorpha</taxon>
        <taxon>Chalcidoidea</taxon>
        <taxon>Trichogrammatidae</taxon>
        <taxon>Trichogramma</taxon>
    </lineage>
</organism>
<feature type="compositionally biased region" description="Basic and acidic residues" evidence="1">
    <location>
        <begin position="698"/>
        <end position="716"/>
    </location>
</feature>
<reference evidence="3 4" key="1">
    <citation type="submission" date="2020-02" db="EMBL/GenBank/DDBJ databases">
        <authorList>
            <person name="Ferguson B K."/>
        </authorList>
    </citation>
    <scope>NUCLEOTIDE SEQUENCE [LARGE SCALE GENOMIC DNA]</scope>
</reference>
<evidence type="ECO:0000259" key="2">
    <source>
        <dbReference type="Pfam" id="PF07727"/>
    </source>
</evidence>
<dbReference type="InterPro" id="IPR043502">
    <property type="entry name" value="DNA/RNA_pol_sf"/>
</dbReference>
<dbReference type="PANTHER" id="PTHR11439">
    <property type="entry name" value="GAG-POL-RELATED RETROTRANSPOSON"/>
    <property type="match status" value="1"/>
</dbReference>
<feature type="compositionally biased region" description="Polar residues" evidence="1">
    <location>
        <begin position="782"/>
        <end position="799"/>
    </location>
</feature>
<dbReference type="InterPro" id="IPR013103">
    <property type="entry name" value="RVT_2"/>
</dbReference>
<feature type="region of interest" description="Disordered" evidence="1">
    <location>
        <begin position="655"/>
        <end position="826"/>
    </location>
</feature>
<dbReference type="CDD" id="cd09272">
    <property type="entry name" value="RNase_HI_RT_Ty1"/>
    <property type="match status" value="1"/>
</dbReference>
<name>A0A6H5IJK4_9HYME</name>
<evidence type="ECO:0000313" key="3">
    <source>
        <dbReference type="EMBL" id="CAB0036919.1"/>
    </source>
</evidence>
<evidence type="ECO:0000256" key="1">
    <source>
        <dbReference type="SAM" id="MobiDB-lite"/>
    </source>
</evidence>
<dbReference type="OrthoDB" id="8188638at2759"/>
<dbReference type="PANTHER" id="PTHR11439:SF483">
    <property type="entry name" value="PEPTIDE SYNTHASE GLIP-LIKE, PUTATIVE (AFU_ORTHOLOGUE AFUA_3G12920)-RELATED"/>
    <property type="match status" value="1"/>
</dbReference>
<proteinExistence type="predicted"/>
<dbReference type="SUPFAM" id="SSF56672">
    <property type="entry name" value="DNA/RNA polymerases"/>
    <property type="match status" value="1"/>
</dbReference>
<dbReference type="Proteomes" id="UP000479190">
    <property type="component" value="Unassembled WGS sequence"/>
</dbReference>
<evidence type="ECO:0000313" key="4">
    <source>
        <dbReference type="Proteomes" id="UP000479190"/>
    </source>
</evidence>
<feature type="compositionally biased region" description="Low complexity" evidence="1">
    <location>
        <begin position="722"/>
        <end position="735"/>
    </location>
</feature>
<dbReference type="EMBL" id="CADCXV010000836">
    <property type="protein sequence ID" value="CAB0036919.1"/>
    <property type="molecule type" value="Genomic_DNA"/>
</dbReference>
<protein>
    <recommendedName>
        <fullName evidence="2">Reverse transcriptase Ty1/copia-type domain-containing protein</fullName>
    </recommendedName>
</protein>
<feature type="compositionally biased region" description="Polar residues" evidence="1">
    <location>
        <begin position="763"/>
        <end position="774"/>
    </location>
</feature>